<dbReference type="OrthoDB" id="8592798at2"/>
<reference evidence="4 5" key="1">
    <citation type="submission" date="2019-12" db="EMBL/GenBank/DDBJ databases">
        <title>Genomic-based taxomic classification of the family Erythrobacteraceae.</title>
        <authorList>
            <person name="Xu L."/>
        </authorList>
    </citation>
    <scope>NUCLEOTIDE SEQUENCE [LARGE SCALE GENOMIC DNA]</scope>
    <source>
        <strain evidence="4 5">LMG 29519</strain>
    </source>
</reference>
<dbReference type="PROSITE" id="PS50005">
    <property type="entry name" value="TPR"/>
    <property type="match status" value="1"/>
</dbReference>
<dbReference type="SMART" id="SM00028">
    <property type="entry name" value="TPR"/>
    <property type="match status" value="1"/>
</dbReference>
<sequence>MKNEDDQFLYNLSFEKEDAGDDFGALSIRKRLYDKNNEDIYFIVALGKSYEKLGRYQIAESYYRKAIEQYPKSEMASLHLYNLLVDDKKMNLALDELERYMSVSTSEIYLEKLARFKNL</sequence>
<comment type="caution">
    <text evidence="4">The sequence shown here is derived from an EMBL/GenBank/DDBJ whole genome shotgun (WGS) entry which is preliminary data.</text>
</comment>
<dbReference type="AlphaFoldDB" id="A0A6I4TZ21"/>
<evidence type="ECO:0000256" key="3">
    <source>
        <dbReference type="PROSITE-ProRule" id="PRU00339"/>
    </source>
</evidence>
<organism evidence="4 5">
    <name type="scientific">Alteriqipengyuania halimionae</name>
    <dbReference type="NCBI Taxonomy" id="1926630"/>
    <lineage>
        <taxon>Bacteria</taxon>
        <taxon>Pseudomonadati</taxon>
        <taxon>Pseudomonadota</taxon>
        <taxon>Alphaproteobacteria</taxon>
        <taxon>Sphingomonadales</taxon>
        <taxon>Erythrobacteraceae</taxon>
        <taxon>Alteriqipengyuania</taxon>
    </lineage>
</organism>
<keyword evidence="2 3" id="KW-0802">TPR repeat</keyword>
<proteinExistence type="predicted"/>
<protein>
    <submittedName>
        <fullName evidence="4">Tetratricopeptide repeat protein</fullName>
    </submittedName>
</protein>
<accession>A0A6I4TZ21</accession>
<dbReference type="SUPFAM" id="SSF48452">
    <property type="entry name" value="TPR-like"/>
    <property type="match status" value="1"/>
</dbReference>
<feature type="repeat" description="TPR" evidence="3">
    <location>
        <begin position="40"/>
        <end position="73"/>
    </location>
</feature>
<dbReference type="EMBL" id="WTYR01000001">
    <property type="protein sequence ID" value="MXP08940.1"/>
    <property type="molecule type" value="Genomic_DNA"/>
</dbReference>
<dbReference type="InterPro" id="IPR013105">
    <property type="entry name" value="TPR_2"/>
</dbReference>
<keyword evidence="1" id="KW-0677">Repeat</keyword>
<dbReference type="Pfam" id="PF07719">
    <property type="entry name" value="TPR_2"/>
    <property type="match status" value="1"/>
</dbReference>
<gene>
    <name evidence="4" type="ORF">GRI68_01955</name>
</gene>
<dbReference type="InterPro" id="IPR011990">
    <property type="entry name" value="TPR-like_helical_dom_sf"/>
</dbReference>
<evidence type="ECO:0000256" key="1">
    <source>
        <dbReference type="ARBA" id="ARBA00022737"/>
    </source>
</evidence>
<evidence type="ECO:0000313" key="5">
    <source>
        <dbReference type="Proteomes" id="UP000429229"/>
    </source>
</evidence>
<keyword evidence="5" id="KW-1185">Reference proteome</keyword>
<dbReference type="InterPro" id="IPR019734">
    <property type="entry name" value="TPR_rpt"/>
</dbReference>
<dbReference type="Proteomes" id="UP000429229">
    <property type="component" value="Unassembled WGS sequence"/>
</dbReference>
<evidence type="ECO:0000313" key="4">
    <source>
        <dbReference type="EMBL" id="MXP08940.1"/>
    </source>
</evidence>
<dbReference type="RefSeq" id="WP_160615451.1">
    <property type="nucleotide sequence ID" value="NZ_WTYR01000001.1"/>
</dbReference>
<dbReference type="Gene3D" id="1.25.40.10">
    <property type="entry name" value="Tetratricopeptide repeat domain"/>
    <property type="match status" value="1"/>
</dbReference>
<name>A0A6I4TZ21_9SPHN</name>
<evidence type="ECO:0000256" key="2">
    <source>
        <dbReference type="ARBA" id="ARBA00022803"/>
    </source>
</evidence>